<dbReference type="PANTHER" id="PTHR45749:SF21">
    <property type="entry name" value="DUF4371 DOMAIN-CONTAINING PROTEIN"/>
    <property type="match status" value="1"/>
</dbReference>
<feature type="compositionally biased region" description="Polar residues" evidence="1">
    <location>
        <begin position="39"/>
        <end position="65"/>
    </location>
</feature>
<organism evidence="3 4">
    <name type="scientific">Oedothorax gibbosus</name>
    <dbReference type="NCBI Taxonomy" id="931172"/>
    <lineage>
        <taxon>Eukaryota</taxon>
        <taxon>Metazoa</taxon>
        <taxon>Ecdysozoa</taxon>
        <taxon>Arthropoda</taxon>
        <taxon>Chelicerata</taxon>
        <taxon>Arachnida</taxon>
        <taxon>Araneae</taxon>
        <taxon>Araneomorphae</taxon>
        <taxon>Entelegynae</taxon>
        <taxon>Araneoidea</taxon>
        <taxon>Linyphiidae</taxon>
        <taxon>Erigoninae</taxon>
        <taxon>Oedothorax</taxon>
    </lineage>
</organism>
<dbReference type="EMBL" id="JAFNEN010002107">
    <property type="protein sequence ID" value="KAG8173061.1"/>
    <property type="molecule type" value="Genomic_DNA"/>
</dbReference>
<dbReference type="AlphaFoldDB" id="A0AAV6TMZ4"/>
<feature type="domain" description="DUF4371" evidence="2">
    <location>
        <begin position="251"/>
        <end position="376"/>
    </location>
</feature>
<protein>
    <recommendedName>
        <fullName evidence="2">DUF4371 domain-containing protein</fullName>
    </recommendedName>
</protein>
<evidence type="ECO:0000313" key="3">
    <source>
        <dbReference type="EMBL" id="KAG8173061.1"/>
    </source>
</evidence>
<name>A0AAV6TMZ4_9ARAC</name>
<gene>
    <name evidence="3" type="ORF">JTE90_011988</name>
</gene>
<evidence type="ECO:0000259" key="2">
    <source>
        <dbReference type="Pfam" id="PF14291"/>
    </source>
</evidence>
<dbReference type="InterPro" id="IPR025398">
    <property type="entry name" value="DUF4371"/>
</dbReference>
<reference evidence="3 4" key="1">
    <citation type="journal article" date="2022" name="Nat. Ecol. Evol.">
        <title>A masculinizing supergene underlies an exaggerated male reproductive morph in a spider.</title>
        <authorList>
            <person name="Hendrickx F."/>
            <person name="De Corte Z."/>
            <person name="Sonet G."/>
            <person name="Van Belleghem S.M."/>
            <person name="Kostlbacher S."/>
            <person name="Vangestel C."/>
        </authorList>
    </citation>
    <scope>NUCLEOTIDE SEQUENCE [LARGE SCALE GENOMIC DNA]</scope>
    <source>
        <strain evidence="3">W744_W776</strain>
    </source>
</reference>
<proteinExistence type="predicted"/>
<dbReference type="PANTHER" id="PTHR45749">
    <property type="match status" value="1"/>
</dbReference>
<dbReference type="Pfam" id="PF14291">
    <property type="entry name" value="DUF4371"/>
    <property type="match status" value="1"/>
</dbReference>
<comment type="caution">
    <text evidence="3">The sequence shown here is derived from an EMBL/GenBank/DDBJ whole genome shotgun (WGS) entry which is preliminary data.</text>
</comment>
<sequence length="499" mass="55860">MMERTKSAQQSSQSLISSFFGHQPKKPRTDSEVPVTADFTETTQDAVHTEKPSTSSLAPDTSLTPDCQVTPGSKGILTNDIGNFIGKDIDDYTKMSLLEHPWSPPENYSFPFSQRTVSGKLVKNYIKRIHLDTHKEWLVYSDARKGLFCKYCPWFTNRNEGGFCKNVALKALVTEPLTNFKKLTGATGDLLNHCNTQYHKDAVTAGKNFLTTYHCPKKDVCNLINEDRLVQARQNREKLIPIIKTVILSGRQNFPFRGHRDDGPICLESPVSSEGNFKALLRFRVDAGDKVLEKHLNTASSRSTYVSKTIQNQIINCCKEEITEVILSRVSQAGLYSIIFDETTDSSNKAQVSLVLRYVRFGKEVQIREDFITFVDAFAEMMSADIMDVDNDSLNCDQDNYSIQERLSDNNELSISGENLGQIILRKLTELNLPLTQCVGIGTDGCSVMLSDRGAVKEIQKEATNAIMTPCHSHKLNNSISKTSNVKVIDNSVSVMKEQ</sequence>
<dbReference type="Proteomes" id="UP000827092">
    <property type="component" value="Unassembled WGS sequence"/>
</dbReference>
<feature type="region of interest" description="Disordered" evidence="1">
    <location>
        <begin position="1"/>
        <end position="65"/>
    </location>
</feature>
<keyword evidence="4" id="KW-1185">Reference proteome</keyword>
<evidence type="ECO:0000313" key="4">
    <source>
        <dbReference type="Proteomes" id="UP000827092"/>
    </source>
</evidence>
<feature type="compositionally biased region" description="Low complexity" evidence="1">
    <location>
        <begin position="7"/>
        <end position="18"/>
    </location>
</feature>
<evidence type="ECO:0000256" key="1">
    <source>
        <dbReference type="SAM" id="MobiDB-lite"/>
    </source>
</evidence>
<accession>A0AAV6TMZ4</accession>